<proteinExistence type="predicted"/>
<dbReference type="EMBL" id="JAYRBN010000037">
    <property type="protein sequence ID" value="KAL2747226.1"/>
    <property type="molecule type" value="Genomic_DNA"/>
</dbReference>
<organism evidence="1 2">
    <name type="scientific">Vespula maculifrons</name>
    <name type="common">Eastern yellow jacket</name>
    <name type="synonym">Wasp</name>
    <dbReference type="NCBI Taxonomy" id="7453"/>
    <lineage>
        <taxon>Eukaryota</taxon>
        <taxon>Metazoa</taxon>
        <taxon>Ecdysozoa</taxon>
        <taxon>Arthropoda</taxon>
        <taxon>Hexapoda</taxon>
        <taxon>Insecta</taxon>
        <taxon>Pterygota</taxon>
        <taxon>Neoptera</taxon>
        <taxon>Endopterygota</taxon>
        <taxon>Hymenoptera</taxon>
        <taxon>Apocrita</taxon>
        <taxon>Aculeata</taxon>
        <taxon>Vespoidea</taxon>
        <taxon>Vespidae</taxon>
        <taxon>Vespinae</taxon>
        <taxon>Vespula</taxon>
    </lineage>
</organism>
<accession>A0ABD2CQF3</accession>
<dbReference type="AlphaFoldDB" id="A0ABD2CQF3"/>
<name>A0ABD2CQF3_VESMC</name>
<protein>
    <submittedName>
        <fullName evidence="1">Uncharacterized protein</fullName>
    </submittedName>
</protein>
<comment type="caution">
    <text evidence="1">The sequence shown here is derived from an EMBL/GenBank/DDBJ whole genome shotgun (WGS) entry which is preliminary data.</text>
</comment>
<evidence type="ECO:0000313" key="1">
    <source>
        <dbReference type="EMBL" id="KAL2747226.1"/>
    </source>
</evidence>
<gene>
    <name evidence="1" type="ORF">V1477_005596</name>
</gene>
<sequence length="73" mass="8934">MNTGLVPYSYTLSYINDKFVILNDIKYLYWKFSFYRICTTQIFCFNANKFFVLIKCFNRDYAQCPRLEFSKQH</sequence>
<evidence type="ECO:0000313" key="2">
    <source>
        <dbReference type="Proteomes" id="UP001607303"/>
    </source>
</evidence>
<keyword evidence="2" id="KW-1185">Reference proteome</keyword>
<reference evidence="1 2" key="1">
    <citation type="journal article" date="2024" name="Ann. Entomol. Soc. Am.">
        <title>Genomic analyses of the southern and eastern yellowjacket wasps (Hymenoptera: Vespidae) reveal evolutionary signatures of social life.</title>
        <authorList>
            <person name="Catto M.A."/>
            <person name="Caine P.B."/>
            <person name="Orr S.E."/>
            <person name="Hunt B.G."/>
            <person name="Goodisman M.A.D."/>
        </authorList>
    </citation>
    <scope>NUCLEOTIDE SEQUENCE [LARGE SCALE GENOMIC DNA]</scope>
    <source>
        <strain evidence="1">232</strain>
        <tissue evidence="1">Head and thorax</tissue>
    </source>
</reference>
<dbReference type="Proteomes" id="UP001607303">
    <property type="component" value="Unassembled WGS sequence"/>
</dbReference>